<dbReference type="AlphaFoldDB" id="A0AAD7J2I8"/>
<dbReference type="Proteomes" id="UP001215598">
    <property type="component" value="Unassembled WGS sequence"/>
</dbReference>
<keyword evidence="2" id="KW-1185">Reference proteome</keyword>
<gene>
    <name evidence="1" type="ORF">B0H16DRAFT_1542103</name>
</gene>
<evidence type="ECO:0000313" key="1">
    <source>
        <dbReference type="EMBL" id="KAJ7754852.1"/>
    </source>
</evidence>
<name>A0AAD7J2I8_9AGAR</name>
<reference evidence="1" key="1">
    <citation type="submission" date="2023-03" db="EMBL/GenBank/DDBJ databases">
        <title>Massive genome expansion in bonnet fungi (Mycena s.s.) driven by repeated elements and novel gene families across ecological guilds.</title>
        <authorList>
            <consortium name="Lawrence Berkeley National Laboratory"/>
            <person name="Harder C.B."/>
            <person name="Miyauchi S."/>
            <person name="Viragh M."/>
            <person name="Kuo A."/>
            <person name="Thoen E."/>
            <person name="Andreopoulos B."/>
            <person name="Lu D."/>
            <person name="Skrede I."/>
            <person name="Drula E."/>
            <person name="Henrissat B."/>
            <person name="Morin E."/>
            <person name="Kohler A."/>
            <person name="Barry K."/>
            <person name="LaButti K."/>
            <person name="Morin E."/>
            <person name="Salamov A."/>
            <person name="Lipzen A."/>
            <person name="Mereny Z."/>
            <person name="Hegedus B."/>
            <person name="Baldrian P."/>
            <person name="Stursova M."/>
            <person name="Weitz H."/>
            <person name="Taylor A."/>
            <person name="Grigoriev I.V."/>
            <person name="Nagy L.G."/>
            <person name="Martin F."/>
            <person name="Kauserud H."/>
        </authorList>
    </citation>
    <scope>NUCLEOTIDE SEQUENCE</scope>
    <source>
        <strain evidence="1">CBHHK182m</strain>
    </source>
</reference>
<dbReference type="EMBL" id="JARKIB010000051">
    <property type="protein sequence ID" value="KAJ7754852.1"/>
    <property type="molecule type" value="Genomic_DNA"/>
</dbReference>
<sequence length="332" mass="36503">MRECAVRRGADAYVRGGWGWVLRCRGERRSERAWCLRELGGGVTARRRVCVVRMTVARARGCAGMRTCVAGGAAGRPWRVPRWFFGLAESRECAWRLRGPGGGVVCVMRVLASLGEGSEVCRSDRSLGALGCHLRPAPAAFCAIIPCLSSRVCRLRRGFPRCNDPFASLRCAGSCSRLRLVSLYHSSFYLCCCAPCGASAYPLTVYFFHSSSCFSHHLILARTNPLLPAPRLRVDLRKKPRLWDAFLTPPVPAASSNTYSTVPSTTICRERKVCIIPSFFILHARPIHIPTSSPPSFPSPSLSPPSPYVATHARTALSRVKSTRLRVPGCRL</sequence>
<proteinExistence type="predicted"/>
<organism evidence="1 2">
    <name type="scientific">Mycena metata</name>
    <dbReference type="NCBI Taxonomy" id="1033252"/>
    <lineage>
        <taxon>Eukaryota</taxon>
        <taxon>Fungi</taxon>
        <taxon>Dikarya</taxon>
        <taxon>Basidiomycota</taxon>
        <taxon>Agaricomycotina</taxon>
        <taxon>Agaricomycetes</taxon>
        <taxon>Agaricomycetidae</taxon>
        <taxon>Agaricales</taxon>
        <taxon>Marasmiineae</taxon>
        <taxon>Mycenaceae</taxon>
        <taxon>Mycena</taxon>
    </lineage>
</organism>
<evidence type="ECO:0000313" key="2">
    <source>
        <dbReference type="Proteomes" id="UP001215598"/>
    </source>
</evidence>
<protein>
    <submittedName>
        <fullName evidence="1">Uncharacterized protein</fullName>
    </submittedName>
</protein>
<accession>A0AAD7J2I8</accession>
<comment type="caution">
    <text evidence="1">The sequence shown here is derived from an EMBL/GenBank/DDBJ whole genome shotgun (WGS) entry which is preliminary data.</text>
</comment>